<dbReference type="AlphaFoldDB" id="A0A835XMY5"/>
<gene>
    <name evidence="2" type="ORF">HYH03_013549</name>
</gene>
<feature type="region of interest" description="Disordered" evidence="1">
    <location>
        <begin position="118"/>
        <end position="157"/>
    </location>
</feature>
<protein>
    <submittedName>
        <fullName evidence="2">Uncharacterized protein</fullName>
    </submittedName>
</protein>
<evidence type="ECO:0000256" key="1">
    <source>
        <dbReference type="SAM" id="MobiDB-lite"/>
    </source>
</evidence>
<proteinExistence type="predicted"/>
<organism evidence="2 3">
    <name type="scientific">Edaphochlamys debaryana</name>
    <dbReference type="NCBI Taxonomy" id="47281"/>
    <lineage>
        <taxon>Eukaryota</taxon>
        <taxon>Viridiplantae</taxon>
        <taxon>Chlorophyta</taxon>
        <taxon>core chlorophytes</taxon>
        <taxon>Chlorophyceae</taxon>
        <taxon>CS clade</taxon>
        <taxon>Chlamydomonadales</taxon>
        <taxon>Chlamydomonadales incertae sedis</taxon>
        <taxon>Edaphochlamys</taxon>
    </lineage>
</organism>
<sequence>MSLFSRVQSSPALYSLWKADWKESRESSSQAICGREELDNLAALSSPVQPPARSAASSCSPSPDMTAKQLPRPASHLCLTSSPNVGGYGAPGALTALGTAGMLASGSFLAFTIASASREPSRLSMGSSAGPVSRPDAPRPPRDPASFERSFVSALTG</sequence>
<feature type="region of interest" description="Disordered" evidence="1">
    <location>
        <begin position="43"/>
        <end position="75"/>
    </location>
</feature>
<name>A0A835XMY5_9CHLO</name>
<evidence type="ECO:0000313" key="2">
    <source>
        <dbReference type="EMBL" id="KAG2487832.1"/>
    </source>
</evidence>
<dbReference type="Proteomes" id="UP000612055">
    <property type="component" value="Unassembled WGS sequence"/>
</dbReference>
<dbReference type="EMBL" id="JAEHOE010000091">
    <property type="protein sequence ID" value="KAG2487832.1"/>
    <property type="molecule type" value="Genomic_DNA"/>
</dbReference>
<feature type="compositionally biased region" description="Basic and acidic residues" evidence="1">
    <location>
        <begin position="136"/>
        <end position="146"/>
    </location>
</feature>
<comment type="caution">
    <text evidence="2">The sequence shown here is derived from an EMBL/GenBank/DDBJ whole genome shotgun (WGS) entry which is preliminary data.</text>
</comment>
<accession>A0A835XMY5</accession>
<reference evidence="2" key="1">
    <citation type="journal article" date="2020" name="bioRxiv">
        <title>Comparative genomics of Chlamydomonas.</title>
        <authorList>
            <person name="Craig R.J."/>
            <person name="Hasan A.R."/>
            <person name="Ness R.W."/>
            <person name="Keightley P.D."/>
        </authorList>
    </citation>
    <scope>NUCLEOTIDE SEQUENCE</scope>
    <source>
        <strain evidence="2">CCAP 11/70</strain>
    </source>
</reference>
<feature type="compositionally biased region" description="Low complexity" evidence="1">
    <location>
        <begin position="51"/>
        <end position="63"/>
    </location>
</feature>
<keyword evidence="3" id="KW-1185">Reference proteome</keyword>
<evidence type="ECO:0000313" key="3">
    <source>
        <dbReference type="Proteomes" id="UP000612055"/>
    </source>
</evidence>